<feature type="transmembrane region" description="Helical" evidence="1">
    <location>
        <begin position="198"/>
        <end position="221"/>
    </location>
</feature>
<feature type="transmembrane region" description="Helical" evidence="1">
    <location>
        <begin position="7"/>
        <end position="32"/>
    </location>
</feature>
<feature type="transmembrane region" description="Helical" evidence="1">
    <location>
        <begin position="168"/>
        <end position="186"/>
    </location>
</feature>
<keyword evidence="1" id="KW-1133">Transmembrane helix</keyword>
<organism evidence="2 3">
    <name type="scientific">Mycobacteroides franklinii</name>
    <dbReference type="NCBI Taxonomy" id="948102"/>
    <lineage>
        <taxon>Bacteria</taxon>
        <taxon>Bacillati</taxon>
        <taxon>Actinomycetota</taxon>
        <taxon>Actinomycetes</taxon>
        <taxon>Mycobacteriales</taxon>
        <taxon>Mycobacteriaceae</taxon>
        <taxon>Mycobacteroides</taxon>
    </lineage>
</organism>
<proteinExistence type="predicted"/>
<name>A0A4R5P8G7_9MYCO</name>
<dbReference type="AlphaFoldDB" id="A0A4R5P8G7"/>
<evidence type="ECO:0000313" key="3">
    <source>
        <dbReference type="Proteomes" id="UP000295627"/>
    </source>
</evidence>
<feature type="transmembrane region" description="Helical" evidence="1">
    <location>
        <begin position="90"/>
        <end position="120"/>
    </location>
</feature>
<keyword evidence="1" id="KW-0812">Transmembrane</keyword>
<keyword evidence="1" id="KW-0472">Membrane</keyword>
<feature type="transmembrane region" description="Helical" evidence="1">
    <location>
        <begin position="57"/>
        <end position="78"/>
    </location>
</feature>
<gene>
    <name evidence="2" type="ORF">EJ571_15370</name>
</gene>
<reference evidence="2 3" key="1">
    <citation type="journal article" date="2019" name="Sci. Rep.">
        <title>Extended insight into the Mycobacterium chelonae-abscessus complex through whole genome sequencing of Mycobacterium salmoniphilum outbreak and Mycobacterium salmoniphilum-like strains.</title>
        <authorList>
            <person name="Behra P.R.K."/>
            <person name="Das S."/>
            <person name="Pettersson B.M.F."/>
            <person name="Shirreff L."/>
            <person name="DuCote T."/>
            <person name="Jacobsson K.G."/>
            <person name="Ennis D.G."/>
            <person name="Kirsebom L.A."/>
        </authorList>
    </citation>
    <scope>NUCLEOTIDE SEQUENCE [LARGE SCALE GENOMIC DNA]</scope>
    <source>
        <strain evidence="2 3">DSM 45524</strain>
    </source>
</reference>
<accession>A0A4R5P8G7</accession>
<evidence type="ECO:0000313" key="2">
    <source>
        <dbReference type="EMBL" id="TDH20175.1"/>
    </source>
</evidence>
<feature type="transmembrane region" description="Helical" evidence="1">
    <location>
        <begin position="132"/>
        <end position="156"/>
    </location>
</feature>
<comment type="caution">
    <text evidence="2">The sequence shown here is derived from an EMBL/GenBank/DDBJ whole genome shotgun (WGS) entry which is preliminary data.</text>
</comment>
<evidence type="ECO:0008006" key="4">
    <source>
        <dbReference type="Google" id="ProtNLM"/>
    </source>
</evidence>
<dbReference type="RefSeq" id="WP_078335211.1">
    <property type="nucleotide sequence ID" value="NZ_MAFQ01000010.1"/>
</dbReference>
<dbReference type="EMBL" id="RXLR01000017">
    <property type="protein sequence ID" value="TDH20175.1"/>
    <property type="molecule type" value="Genomic_DNA"/>
</dbReference>
<sequence>MQYRIQVWCGVALNICGALYAFGLIIVARLLFPAPNPNASAIEIAALFAQNSHRIRLGALIMVIGIGFFAPWGAMLVARTRLLEGRLPIFTYMSATTFGATLLATFLVPACFAIAAFRTWTSPEIPQMLNDAAWYLLLYIWPLFTVWIFSFGIPVLTAPQHRQLHPRWIGYFSLLCGALFGTSFLVNHLKTGPFAYNGFFGVYVPAAALGLWGTVISIELIRAARAELHATMPSVGKHGNLSRSNPGRGQVA</sequence>
<protein>
    <recommendedName>
        <fullName evidence="4">DUF4386 domain-containing protein</fullName>
    </recommendedName>
</protein>
<dbReference type="Proteomes" id="UP000295627">
    <property type="component" value="Unassembled WGS sequence"/>
</dbReference>
<evidence type="ECO:0000256" key="1">
    <source>
        <dbReference type="SAM" id="Phobius"/>
    </source>
</evidence>